<dbReference type="AlphaFoldDB" id="A0A553P629"/>
<evidence type="ECO:0000313" key="6">
    <source>
        <dbReference type="EMBL" id="TRY73145.1"/>
    </source>
</evidence>
<accession>A0A553P629</accession>
<dbReference type="FunFam" id="1.10.472.10:FF:000003">
    <property type="entry name" value="G1/S-specific cyclin-D2"/>
    <property type="match status" value="1"/>
</dbReference>
<dbReference type="InterPro" id="IPR039361">
    <property type="entry name" value="Cyclin"/>
</dbReference>
<organism evidence="6 7">
    <name type="scientific">Tigriopus californicus</name>
    <name type="common">Marine copepod</name>
    <dbReference type="NCBI Taxonomy" id="6832"/>
    <lineage>
        <taxon>Eukaryota</taxon>
        <taxon>Metazoa</taxon>
        <taxon>Ecdysozoa</taxon>
        <taxon>Arthropoda</taxon>
        <taxon>Crustacea</taxon>
        <taxon>Multicrustacea</taxon>
        <taxon>Hexanauplia</taxon>
        <taxon>Copepoda</taxon>
        <taxon>Harpacticoida</taxon>
        <taxon>Harpacticidae</taxon>
        <taxon>Tigriopus</taxon>
    </lineage>
</organism>
<proteinExistence type="inferred from homology"/>
<protein>
    <recommendedName>
        <fullName evidence="8">Cyclin N-terminal domain-containing protein</fullName>
    </recommendedName>
</protein>
<dbReference type="Gene3D" id="1.10.472.10">
    <property type="entry name" value="Cyclin-like"/>
    <property type="match status" value="2"/>
</dbReference>
<dbReference type="SUPFAM" id="SSF47954">
    <property type="entry name" value="Cyclin-like"/>
    <property type="match status" value="2"/>
</dbReference>
<feature type="region of interest" description="Disordered" evidence="3">
    <location>
        <begin position="370"/>
        <end position="393"/>
    </location>
</feature>
<dbReference type="InterPro" id="IPR036915">
    <property type="entry name" value="Cyclin-like_sf"/>
</dbReference>
<evidence type="ECO:0000259" key="4">
    <source>
        <dbReference type="SMART" id="SM00385"/>
    </source>
</evidence>
<dbReference type="SMART" id="SM01332">
    <property type="entry name" value="Cyclin_C"/>
    <property type="match status" value="1"/>
</dbReference>
<reference evidence="6 7" key="1">
    <citation type="journal article" date="2018" name="Nat. Ecol. Evol.">
        <title>Genomic signatures of mitonuclear coevolution across populations of Tigriopus californicus.</title>
        <authorList>
            <person name="Barreto F.S."/>
            <person name="Watson E.T."/>
            <person name="Lima T.G."/>
            <person name="Willett C.S."/>
            <person name="Edmands S."/>
            <person name="Li W."/>
            <person name="Burton R.S."/>
        </authorList>
    </citation>
    <scope>NUCLEOTIDE SEQUENCE [LARGE SCALE GENOMIC DNA]</scope>
    <source>
        <strain evidence="6 7">San Diego</strain>
    </source>
</reference>
<dbReference type="PANTHER" id="PTHR10177">
    <property type="entry name" value="CYCLINS"/>
    <property type="match status" value="1"/>
</dbReference>
<name>A0A553P629_TIGCA</name>
<dbReference type="Proteomes" id="UP000318571">
    <property type="component" value="Chromosome 3"/>
</dbReference>
<dbReference type="EMBL" id="VCGU01000007">
    <property type="protein sequence ID" value="TRY73145.1"/>
    <property type="molecule type" value="Genomic_DNA"/>
</dbReference>
<evidence type="ECO:0000256" key="1">
    <source>
        <dbReference type="ARBA" id="ARBA00023127"/>
    </source>
</evidence>
<dbReference type="STRING" id="6832.A0A553P629"/>
<gene>
    <name evidence="6" type="ORF">TCAL_00960</name>
</gene>
<dbReference type="InterPro" id="IPR004367">
    <property type="entry name" value="Cyclin_C-dom"/>
</dbReference>
<dbReference type="InterPro" id="IPR013763">
    <property type="entry name" value="Cyclin-like_dom"/>
</dbReference>
<dbReference type="Pfam" id="PF00134">
    <property type="entry name" value="Cyclin_N"/>
    <property type="match status" value="1"/>
</dbReference>
<evidence type="ECO:0000256" key="2">
    <source>
        <dbReference type="RuleBase" id="RU000383"/>
    </source>
</evidence>
<evidence type="ECO:0000313" key="7">
    <source>
        <dbReference type="Proteomes" id="UP000318571"/>
    </source>
</evidence>
<keyword evidence="7" id="KW-1185">Reference proteome</keyword>
<dbReference type="OrthoDB" id="306099at2759"/>
<feature type="domain" description="Cyclin-like" evidence="4">
    <location>
        <begin position="107"/>
        <end position="191"/>
    </location>
</feature>
<dbReference type="SMART" id="SM00385">
    <property type="entry name" value="CYCLIN"/>
    <property type="match status" value="1"/>
</dbReference>
<keyword evidence="1 2" id="KW-0195">Cyclin</keyword>
<feature type="domain" description="Cyclin C-terminal" evidence="5">
    <location>
        <begin position="200"/>
        <end position="332"/>
    </location>
</feature>
<dbReference type="Pfam" id="PF02984">
    <property type="entry name" value="Cyclin_C"/>
    <property type="match status" value="1"/>
</dbReference>
<evidence type="ECO:0000256" key="3">
    <source>
        <dbReference type="SAM" id="MobiDB-lite"/>
    </source>
</evidence>
<evidence type="ECO:0000259" key="5">
    <source>
        <dbReference type="SMART" id="SM01332"/>
    </source>
</evidence>
<comment type="caution">
    <text evidence="6">The sequence shown here is derived from an EMBL/GenBank/DDBJ whole genome shotgun (WGS) entry which is preliminary data.</text>
</comment>
<evidence type="ECO:0008006" key="8">
    <source>
        <dbReference type="Google" id="ProtNLM"/>
    </source>
</evidence>
<dbReference type="InterPro" id="IPR006671">
    <property type="entry name" value="Cyclin_N"/>
</dbReference>
<sequence length="427" mass="48233">MTQFTQDSLSLLCTEVLDIGELTKTPESKSHAATFSEPMMAEERFRDNYPELPPTVKAFPDNSQVKDHRILQNLLRNEDKYLPCVPDYMTSVQQLSVTSSMRKIVAEWMLEVIHEQQSQPEVFCLAMNMLDRFLALCPVMKSQLQLLGSVCLLISSKIREPCPIPGQTIIVYTDYSITQDEIKEWELLVLYKLQWELTAITSMDYLDHTIPRLGLNITDDEQEELRRRSETILALCATDYQFSYHSASLLAASSLLLAVKCLSKFQDQALALREIQLRLQTATHTATNHLNQCIKDLASILPDYLKPPQIEIVQTPDSTSCKPGLRRSHSFPMTMEAEYKPDSTTRLGPESSPEPDLFCKEYMSNDSALGEEYDHPDGDCLPTGSPSSRSSSPLSAVDIFTDYNTHVLQAVFDQAENMDSHCSILVS</sequence>
<comment type="similarity">
    <text evidence="2">Belongs to the cyclin family.</text>
</comment>
<dbReference type="OMA" id="QWETESP"/>